<dbReference type="SMART" id="SM00700">
    <property type="entry name" value="JHBP"/>
    <property type="match status" value="2"/>
</dbReference>
<dbReference type="Gene3D" id="3.15.10.30">
    <property type="entry name" value="Haemolymph juvenile hormone binding protein"/>
    <property type="match status" value="2"/>
</dbReference>
<sequence>MKDAMQYVLSTHAQTGIKELGLVPLDPLHIKKLQMGRNPTSSVSVDLVFSEVDLLGLQHAKMKHLKGFTRDLSKPIEFDLVVPKIVLKGPYSVDGRVLILPITGKGDAEILLEKSHFRSILKLKALPKGEGQTFAEVVSIQLIMEPGHVTYKLGGLFNGQKELSDNLHVLINENWQEIFNEIKAAGIRQCTINDEACIKDGVQYVLSTHAKNGIKELGLVPLDPLHIKKLQMGRNPTSSVSVDLVFSEVDLLGLQNAQVKRVSGYTRDLSKPIEFDMFVPKMVLKGPYSVDGRVLILPVTGKGDAQIVLEQSHFRAKLKLRAVTKGDGQTYLEVANIHLNMEPRHVTYKMSGLFNGQKELSDNLHLLINENWLDIFNEVKADMSEAVGLIFKAVLNRTYGKIPMQYLFADL</sequence>
<keyword evidence="2" id="KW-0090">Biological rhythms</keyword>
<dbReference type="OrthoDB" id="8186595at2759"/>
<dbReference type="PANTHER" id="PTHR11008">
    <property type="entry name" value="PROTEIN TAKEOUT-LIKE PROTEIN"/>
    <property type="match status" value="1"/>
</dbReference>
<dbReference type="FunFam" id="3.15.10.30:FF:000001">
    <property type="entry name" value="Takeout-like protein 1"/>
    <property type="match status" value="1"/>
</dbReference>
<comment type="similarity">
    <text evidence="3">Belongs to the TO family.</text>
</comment>
<accession>A0A6J2TH29</accession>
<protein>
    <submittedName>
        <fullName evidence="5">Protein takeout</fullName>
    </submittedName>
</protein>
<proteinExistence type="inferred from homology"/>
<keyword evidence="4" id="KW-1185">Reference proteome</keyword>
<dbReference type="Pfam" id="PF06585">
    <property type="entry name" value="JHBP"/>
    <property type="match status" value="2"/>
</dbReference>
<dbReference type="RefSeq" id="XP_030374332.1">
    <property type="nucleotide sequence ID" value="XM_030518472.1"/>
</dbReference>
<reference evidence="5" key="1">
    <citation type="submission" date="2025-08" db="UniProtKB">
        <authorList>
            <consortium name="RefSeq"/>
        </authorList>
    </citation>
    <scope>IDENTIFICATION</scope>
    <source>
        <strain evidence="5">11010-0011.00</strain>
        <tissue evidence="5">Whole body</tissue>
    </source>
</reference>
<dbReference type="InterPro" id="IPR038606">
    <property type="entry name" value="To_sf"/>
</dbReference>
<dbReference type="AlphaFoldDB" id="A0A6J2TH29"/>
<name>A0A6J2TH29_DROLE</name>
<dbReference type="GO" id="GO:0005615">
    <property type="term" value="C:extracellular space"/>
    <property type="evidence" value="ECO:0007669"/>
    <property type="project" value="TreeGrafter"/>
</dbReference>
<evidence type="ECO:0000256" key="3">
    <source>
        <dbReference type="ARBA" id="ARBA00060902"/>
    </source>
</evidence>
<gene>
    <name evidence="5" type="primary">LOC115623916</name>
</gene>
<evidence type="ECO:0000313" key="5">
    <source>
        <dbReference type="RefSeq" id="XP_030374332.1"/>
    </source>
</evidence>
<dbReference type="InterPro" id="IPR010562">
    <property type="entry name" value="Haemolymph_juvenile_hormone-bd"/>
</dbReference>
<dbReference type="PANTHER" id="PTHR11008:SF32">
    <property type="entry name" value="CIRCADIAN CLOCK-CONTROLLED PROTEIN DAYWAKE-RELATED"/>
    <property type="match status" value="1"/>
</dbReference>
<keyword evidence="1" id="KW-0732">Signal</keyword>
<evidence type="ECO:0000256" key="1">
    <source>
        <dbReference type="ARBA" id="ARBA00022729"/>
    </source>
</evidence>
<organism evidence="4 5">
    <name type="scientific">Drosophila lebanonensis</name>
    <name type="common">Fruit fly</name>
    <name type="synonym">Scaptodrosophila lebanonensis</name>
    <dbReference type="NCBI Taxonomy" id="7225"/>
    <lineage>
        <taxon>Eukaryota</taxon>
        <taxon>Metazoa</taxon>
        <taxon>Ecdysozoa</taxon>
        <taxon>Arthropoda</taxon>
        <taxon>Hexapoda</taxon>
        <taxon>Insecta</taxon>
        <taxon>Pterygota</taxon>
        <taxon>Neoptera</taxon>
        <taxon>Endopterygota</taxon>
        <taxon>Diptera</taxon>
        <taxon>Brachycera</taxon>
        <taxon>Muscomorpha</taxon>
        <taxon>Ephydroidea</taxon>
        <taxon>Drosophilidae</taxon>
        <taxon>Scaptodrosophila</taxon>
    </lineage>
</organism>
<dbReference type="GeneID" id="115623916"/>
<dbReference type="Proteomes" id="UP000504634">
    <property type="component" value="Unplaced"/>
</dbReference>
<evidence type="ECO:0000313" key="4">
    <source>
        <dbReference type="Proteomes" id="UP000504634"/>
    </source>
</evidence>
<evidence type="ECO:0000256" key="2">
    <source>
        <dbReference type="ARBA" id="ARBA00023108"/>
    </source>
</evidence>
<dbReference type="GO" id="GO:0007623">
    <property type="term" value="P:circadian rhythm"/>
    <property type="evidence" value="ECO:0007669"/>
    <property type="project" value="UniProtKB-ARBA"/>
</dbReference>